<name>A0A316Z154_9BASI</name>
<sequence length="98" mass="10363">MQPCRCRRVAAAVAAARYDGLHSRGEELASLPLAVAPIRLPDAAPPRCMLHTPGGPIGPPLRGCSTRHAGGCLALQRTICGRALSDRRAREDVREGSV</sequence>
<evidence type="ECO:0000313" key="2">
    <source>
        <dbReference type="Proteomes" id="UP000245946"/>
    </source>
</evidence>
<accession>A0A316Z154</accession>
<evidence type="ECO:0000313" key="1">
    <source>
        <dbReference type="EMBL" id="PWN95289.1"/>
    </source>
</evidence>
<dbReference type="GeneID" id="37266698"/>
<keyword evidence="2" id="KW-1185">Reference proteome</keyword>
<gene>
    <name evidence="1" type="ORF">FA09DRAFT_146007</name>
</gene>
<protein>
    <submittedName>
        <fullName evidence="1">Uncharacterized protein</fullName>
    </submittedName>
</protein>
<dbReference type="Proteomes" id="UP000245946">
    <property type="component" value="Unassembled WGS sequence"/>
</dbReference>
<dbReference type="EMBL" id="KZ819305">
    <property type="protein sequence ID" value="PWN95289.1"/>
    <property type="molecule type" value="Genomic_DNA"/>
</dbReference>
<reference evidence="1 2" key="1">
    <citation type="journal article" date="2018" name="Mol. Biol. Evol.">
        <title>Broad Genomic Sampling Reveals a Smut Pathogenic Ancestry of the Fungal Clade Ustilaginomycotina.</title>
        <authorList>
            <person name="Kijpornyongpan T."/>
            <person name="Mondo S.J."/>
            <person name="Barry K."/>
            <person name="Sandor L."/>
            <person name="Lee J."/>
            <person name="Lipzen A."/>
            <person name="Pangilinan J."/>
            <person name="LaButti K."/>
            <person name="Hainaut M."/>
            <person name="Henrissat B."/>
            <person name="Grigoriev I.V."/>
            <person name="Spatafora J.W."/>
            <person name="Aime M.C."/>
        </authorList>
    </citation>
    <scope>NUCLEOTIDE SEQUENCE [LARGE SCALE GENOMIC DNA]</scope>
    <source>
        <strain evidence="1 2">MCA 4186</strain>
    </source>
</reference>
<proteinExistence type="predicted"/>
<dbReference type="RefSeq" id="XP_025595568.1">
    <property type="nucleotide sequence ID" value="XM_025739152.1"/>
</dbReference>
<organism evidence="1 2">
    <name type="scientific">Tilletiopsis washingtonensis</name>
    <dbReference type="NCBI Taxonomy" id="58919"/>
    <lineage>
        <taxon>Eukaryota</taxon>
        <taxon>Fungi</taxon>
        <taxon>Dikarya</taxon>
        <taxon>Basidiomycota</taxon>
        <taxon>Ustilaginomycotina</taxon>
        <taxon>Exobasidiomycetes</taxon>
        <taxon>Entylomatales</taxon>
        <taxon>Entylomatales incertae sedis</taxon>
        <taxon>Tilletiopsis</taxon>
    </lineage>
</organism>
<dbReference type="AlphaFoldDB" id="A0A316Z154"/>